<dbReference type="Proteomes" id="UP001283361">
    <property type="component" value="Unassembled WGS sequence"/>
</dbReference>
<evidence type="ECO:0000313" key="2">
    <source>
        <dbReference type="Proteomes" id="UP001283361"/>
    </source>
</evidence>
<reference evidence="1" key="1">
    <citation type="journal article" date="2023" name="G3 (Bethesda)">
        <title>A reference genome for the long-term kleptoplast-retaining sea slug Elysia crispata morphotype clarki.</title>
        <authorList>
            <person name="Eastman K.E."/>
            <person name="Pendleton A.L."/>
            <person name="Shaikh M.A."/>
            <person name="Suttiyut T."/>
            <person name="Ogas R."/>
            <person name="Tomko P."/>
            <person name="Gavelis G."/>
            <person name="Widhalm J.R."/>
            <person name="Wisecaver J.H."/>
        </authorList>
    </citation>
    <scope>NUCLEOTIDE SEQUENCE</scope>
    <source>
        <strain evidence="1">ECLA1</strain>
    </source>
</reference>
<comment type="caution">
    <text evidence="1">The sequence shown here is derived from an EMBL/GenBank/DDBJ whole genome shotgun (WGS) entry which is preliminary data.</text>
</comment>
<name>A0AAE1DI06_9GAST</name>
<organism evidence="1 2">
    <name type="scientific">Elysia crispata</name>
    <name type="common">lettuce slug</name>
    <dbReference type="NCBI Taxonomy" id="231223"/>
    <lineage>
        <taxon>Eukaryota</taxon>
        <taxon>Metazoa</taxon>
        <taxon>Spiralia</taxon>
        <taxon>Lophotrochozoa</taxon>
        <taxon>Mollusca</taxon>
        <taxon>Gastropoda</taxon>
        <taxon>Heterobranchia</taxon>
        <taxon>Euthyneura</taxon>
        <taxon>Panpulmonata</taxon>
        <taxon>Sacoglossa</taxon>
        <taxon>Placobranchoidea</taxon>
        <taxon>Plakobranchidae</taxon>
        <taxon>Elysia</taxon>
    </lineage>
</organism>
<keyword evidence="2" id="KW-1185">Reference proteome</keyword>
<dbReference type="AlphaFoldDB" id="A0AAE1DI06"/>
<evidence type="ECO:0000313" key="1">
    <source>
        <dbReference type="EMBL" id="KAK3770203.1"/>
    </source>
</evidence>
<accession>A0AAE1DI06</accession>
<gene>
    <name evidence="1" type="ORF">RRG08_038714</name>
</gene>
<proteinExistence type="predicted"/>
<sequence>MVHSFGGYLAPLTQSIHGNEDGIWGDQDRKERSRIVSYVPLFVQLEGKRGPAVRLKTGRGGKNATSKILFSGSLAGQGKFDCVMDIVYMAYSVCCLIRPDVCPLDVGRRLRLPNIDQGPALVDMPRPGLRSGKLEDA</sequence>
<dbReference type="EMBL" id="JAWDGP010003865">
    <property type="protein sequence ID" value="KAK3770203.1"/>
    <property type="molecule type" value="Genomic_DNA"/>
</dbReference>
<protein>
    <submittedName>
        <fullName evidence="1">Uncharacterized protein</fullName>
    </submittedName>
</protein>